<evidence type="ECO:0000256" key="1">
    <source>
        <dbReference type="SAM" id="MobiDB-lite"/>
    </source>
</evidence>
<dbReference type="AlphaFoldDB" id="A0A5A7PUM0"/>
<organism evidence="2 3">
    <name type="scientific">Striga asiatica</name>
    <name type="common">Asiatic witchweed</name>
    <name type="synonym">Buchnera asiatica</name>
    <dbReference type="NCBI Taxonomy" id="4170"/>
    <lineage>
        <taxon>Eukaryota</taxon>
        <taxon>Viridiplantae</taxon>
        <taxon>Streptophyta</taxon>
        <taxon>Embryophyta</taxon>
        <taxon>Tracheophyta</taxon>
        <taxon>Spermatophyta</taxon>
        <taxon>Magnoliopsida</taxon>
        <taxon>eudicotyledons</taxon>
        <taxon>Gunneridae</taxon>
        <taxon>Pentapetalae</taxon>
        <taxon>asterids</taxon>
        <taxon>lamiids</taxon>
        <taxon>Lamiales</taxon>
        <taxon>Orobanchaceae</taxon>
        <taxon>Buchnereae</taxon>
        <taxon>Striga</taxon>
    </lineage>
</organism>
<accession>A0A5A7PUM0</accession>
<name>A0A5A7PUM0_STRAF</name>
<feature type="compositionally biased region" description="Polar residues" evidence="1">
    <location>
        <begin position="137"/>
        <end position="155"/>
    </location>
</feature>
<feature type="region of interest" description="Disordered" evidence="1">
    <location>
        <begin position="119"/>
        <end position="155"/>
    </location>
</feature>
<reference evidence="3" key="1">
    <citation type="journal article" date="2019" name="Curr. Biol.">
        <title>Genome Sequence of Striga asiatica Provides Insight into the Evolution of Plant Parasitism.</title>
        <authorList>
            <person name="Yoshida S."/>
            <person name="Kim S."/>
            <person name="Wafula E.K."/>
            <person name="Tanskanen J."/>
            <person name="Kim Y.M."/>
            <person name="Honaas L."/>
            <person name="Yang Z."/>
            <person name="Spallek T."/>
            <person name="Conn C.E."/>
            <person name="Ichihashi Y."/>
            <person name="Cheong K."/>
            <person name="Cui S."/>
            <person name="Der J.P."/>
            <person name="Gundlach H."/>
            <person name="Jiao Y."/>
            <person name="Hori C."/>
            <person name="Ishida J.K."/>
            <person name="Kasahara H."/>
            <person name="Kiba T."/>
            <person name="Kim M.S."/>
            <person name="Koo N."/>
            <person name="Laohavisit A."/>
            <person name="Lee Y.H."/>
            <person name="Lumba S."/>
            <person name="McCourt P."/>
            <person name="Mortimer J.C."/>
            <person name="Mutuku J.M."/>
            <person name="Nomura T."/>
            <person name="Sasaki-Sekimoto Y."/>
            <person name="Seto Y."/>
            <person name="Wang Y."/>
            <person name="Wakatake T."/>
            <person name="Sakakibara H."/>
            <person name="Demura T."/>
            <person name="Yamaguchi S."/>
            <person name="Yoneyama K."/>
            <person name="Manabe R.I."/>
            <person name="Nelson D.C."/>
            <person name="Schulman A.H."/>
            <person name="Timko M.P."/>
            <person name="dePamphilis C.W."/>
            <person name="Choi D."/>
            <person name="Shirasu K."/>
        </authorList>
    </citation>
    <scope>NUCLEOTIDE SEQUENCE [LARGE SCALE GENOMIC DNA]</scope>
    <source>
        <strain evidence="3">cv. UVA1</strain>
    </source>
</reference>
<evidence type="ECO:0000313" key="3">
    <source>
        <dbReference type="Proteomes" id="UP000325081"/>
    </source>
</evidence>
<gene>
    <name evidence="2" type="ORF">STAS_12703</name>
</gene>
<dbReference type="EMBL" id="BKCP01005172">
    <property type="protein sequence ID" value="GER36371.1"/>
    <property type="molecule type" value="Genomic_DNA"/>
</dbReference>
<keyword evidence="3" id="KW-1185">Reference proteome</keyword>
<comment type="caution">
    <text evidence="2">The sequence shown here is derived from an EMBL/GenBank/DDBJ whole genome shotgun (WGS) entry which is preliminary data.</text>
</comment>
<evidence type="ECO:0000313" key="2">
    <source>
        <dbReference type="EMBL" id="GER36371.1"/>
    </source>
</evidence>
<proteinExistence type="predicted"/>
<protein>
    <submittedName>
        <fullName evidence="2">3-isopropylmalate dehydrogenase</fullName>
    </submittedName>
</protein>
<sequence>MGKVERVWPDQMQARFRETLVTRGKPQVGSGCGPLVTGATDALLLDLVIVGLDLLVTALRDLGSVVRFGRGVDEAEGGVFVGSKGGERVVAGEIEGGVERVVASHHVWIQIGPEREKGAKETLEGWLGTESAAEPNSGGTQPSGLNGTASTSKLP</sequence>
<dbReference type="Proteomes" id="UP000325081">
    <property type="component" value="Unassembled WGS sequence"/>
</dbReference>